<name>A1WVM3_HALHL</name>
<reference evidence="10" key="1">
    <citation type="submission" date="2006-12" db="EMBL/GenBank/DDBJ databases">
        <title>Complete sequence of Halorhodospira halophila SL1.</title>
        <authorList>
            <consortium name="US DOE Joint Genome Institute"/>
            <person name="Copeland A."/>
            <person name="Lucas S."/>
            <person name="Lapidus A."/>
            <person name="Barry K."/>
            <person name="Detter J.C."/>
            <person name="Glavina del Rio T."/>
            <person name="Hammon N."/>
            <person name="Israni S."/>
            <person name="Dalin E."/>
            <person name="Tice H."/>
            <person name="Pitluck S."/>
            <person name="Saunders E."/>
            <person name="Brettin T."/>
            <person name="Bruce D."/>
            <person name="Han C."/>
            <person name="Tapia R."/>
            <person name="Schmutz J."/>
            <person name="Larimer F."/>
            <person name="Land M."/>
            <person name="Hauser L."/>
            <person name="Kyrpides N."/>
            <person name="Mikhailova N."/>
            <person name="Hoff W."/>
            <person name="Richardson P."/>
        </authorList>
    </citation>
    <scope>NUCLEOTIDE SEQUENCE [LARGE SCALE GENOMIC DNA]</scope>
    <source>
        <strain evidence="10">DSM 244 / SL1</strain>
    </source>
</reference>
<feature type="binding site" evidence="8">
    <location>
        <position position="64"/>
    </location>
    <ligand>
        <name>Mg(2+)</name>
        <dbReference type="ChEBI" id="CHEBI:18420"/>
    </ligand>
</feature>
<dbReference type="PANTHER" id="PTHR43210:SF5">
    <property type="entry name" value="DETHIOBIOTIN SYNTHETASE"/>
    <property type="match status" value="1"/>
</dbReference>
<dbReference type="Proteomes" id="UP000000647">
    <property type="component" value="Chromosome"/>
</dbReference>
<evidence type="ECO:0000313" key="9">
    <source>
        <dbReference type="EMBL" id="ABM61735.1"/>
    </source>
</evidence>
<dbReference type="RefSeq" id="WP_011813758.1">
    <property type="nucleotide sequence ID" value="NC_008789.1"/>
</dbReference>
<evidence type="ECO:0000256" key="1">
    <source>
        <dbReference type="ARBA" id="ARBA00022490"/>
    </source>
</evidence>
<dbReference type="eggNOG" id="COG0132">
    <property type="taxonomic scope" value="Bacteria"/>
</dbReference>
<feature type="binding site" evidence="8">
    <location>
        <position position="124"/>
    </location>
    <ligand>
        <name>Mg(2+)</name>
        <dbReference type="ChEBI" id="CHEBI:18420"/>
    </ligand>
</feature>
<proteinExistence type="inferred from homology"/>
<evidence type="ECO:0000256" key="8">
    <source>
        <dbReference type="HAMAP-Rule" id="MF_00336"/>
    </source>
</evidence>
<dbReference type="HOGENOM" id="CLU_072551_0_0_6"/>
<feature type="binding site" evidence="8">
    <location>
        <begin position="213"/>
        <end position="215"/>
    </location>
    <ligand>
        <name>ATP</name>
        <dbReference type="ChEBI" id="CHEBI:30616"/>
    </ligand>
</feature>
<reference evidence="9 10" key="2">
    <citation type="journal article" date="2013" name="Stand. Genomic Sci.">
        <title>Complete genome sequence of Halorhodospira halophila SL1.</title>
        <authorList>
            <person name="Challacombe J.F."/>
            <person name="Majid S."/>
            <person name="Deole R."/>
            <person name="Brettin T.S."/>
            <person name="Bruce D."/>
            <person name="Delano S.F."/>
            <person name="Detter J.C."/>
            <person name="Gleasner C.D."/>
            <person name="Han C.S."/>
            <person name="Misra M."/>
            <person name="Reitenga K.G."/>
            <person name="Mikhailova N."/>
            <person name="Woyke T."/>
            <person name="Pitluck S."/>
            <person name="Nolan M."/>
            <person name="Land M.L."/>
            <person name="Saunders E."/>
            <person name="Tapia R."/>
            <person name="Lapidus A."/>
            <person name="Ivanova N."/>
            <person name="Hoff W.D."/>
        </authorList>
    </citation>
    <scope>NUCLEOTIDE SEQUENCE [LARGE SCALE GENOMIC DNA]</scope>
    <source>
        <strain evidence="10">DSM 244 / SL1</strain>
    </source>
</reference>
<dbReference type="FunFam" id="3.40.50.300:FF:000292">
    <property type="entry name" value="ATP-dependent dethiobiotin synthetase BioD"/>
    <property type="match status" value="1"/>
</dbReference>
<dbReference type="HAMAP" id="MF_00336">
    <property type="entry name" value="BioD"/>
    <property type="match status" value="1"/>
</dbReference>
<dbReference type="GO" id="GO:0009102">
    <property type="term" value="P:biotin biosynthetic process"/>
    <property type="evidence" value="ECO:0007669"/>
    <property type="project" value="UniProtKB-UniRule"/>
</dbReference>
<dbReference type="UniPathway" id="UPA00078">
    <property type="reaction ID" value="UER00161"/>
</dbReference>
<organism evidence="9 10">
    <name type="scientific">Halorhodospira halophila (strain DSM 244 / SL1)</name>
    <name type="common">Ectothiorhodospira halophila (strain DSM 244 / SL1)</name>
    <dbReference type="NCBI Taxonomy" id="349124"/>
    <lineage>
        <taxon>Bacteria</taxon>
        <taxon>Pseudomonadati</taxon>
        <taxon>Pseudomonadota</taxon>
        <taxon>Gammaproteobacteria</taxon>
        <taxon>Chromatiales</taxon>
        <taxon>Ectothiorhodospiraceae</taxon>
        <taxon>Halorhodospira</taxon>
    </lineage>
</organism>
<accession>A1WVM3</accession>
<feature type="binding site" evidence="8">
    <location>
        <begin position="124"/>
        <end position="127"/>
    </location>
    <ligand>
        <name>ATP</name>
        <dbReference type="ChEBI" id="CHEBI:30616"/>
    </ligand>
</feature>
<keyword evidence="1 8" id="KW-0963">Cytoplasm</keyword>
<comment type="similarity">
    <text evidence="8">Belongs to the dethiobiotin synthetase family.</text>
</comment>
<dbReference type="CDD" id="cd03109">
    <property type="entry name" value="DTBS"/>
    <property type="match status" value="1"/>
</dbReference>
<evidence type="ECO:0000256" key="2">
    <source>
        <dbReference type="ARBA" id="ARBA00022598"/>
    </source>
</evidence>
<dbReference type="EC" id="6.3.3.3" evidence="8"/>
<evidence type="ECO:0000256" key="7">
    <source>
        <dbReference type="ARBA" id="ARBA00022842"/>
    </source>
</evidence>
<keyword evidence="5 8" id="KW-0093">Biotin biosynthesis</keyword>
<dbReference type="Pfam" id="PF13500">
    <property type="entry name" value="AAA_26"/>
    <property type="match status" value="1"/>
</dbReference>
<keyword evidence="7 8" id="KW-0460">Magnesium</keyword>
<comment type="pathway">
    <text evidence="8">Cofactor biosynthesis; biotin biosynthesis; biotin from 7,8-diaminononanoate: step 1/2.</text>
</comment>
<comment type="catalytic activity">
    <reaction evidence="8">
        <text>(7R,8S)-7,8-diammoniononanoate + CO2 + ATP = (4R,5S)-dethiobiotin + ADP + phosphate + 3 H(+)</text>
        <dbReference type="Rhea" id="RHEA:15805"/>
        <dbReference type="ChEBI" id="CHEBI:15378"/>
        <dbReference type="ChEBI" id="CHEBI:16526"/>
        <dbReference type="ChEBI" id="CHEBI:30616"/>
        <dbReference type="ChEBI" id="CHEBI:43474"/>
        <dbReference type="ChEBI" id="CHEBI:149469"/>
        <dbReference type="ChEBI" id="CHEBI:149473"/>
        <dbReference type="ChEBI" id="CHEBI:456216"/>
        <dbReference type="EC" id="6.3.3.3"/>
    </reaction>
</comment>
<dbReference type="AlphaFoldDB" id="A1WVM3"/>
<evidence type="ECO:0000256" key="5">
    <source>
        <dbReference type="ARBA" id="ARBA00022756"/>
    </source>
</evidence>
<keyword evidence="4 8" id="KW-0547">Nucleotide-binding</keyword>
<feature type="binding site" evidence="8">
    <location>
        <position position="64"/>
    </location>
    <ligand>
        <name>ATP</name>
        <dbReference type="ChEBI" id="CHEBI:30616"/>
    </ligand>
</feature>
<feature type="active site" evidence="8">
    <location>
        <position position="47"/>
    </location>
</feature>
<dbReference type="SUPFAM" id="SSF52540">
    <property type="entry name" value="P-loop containing nucleoside triphosphate hydrolases"/>
    <property type="match status" value="1"/>
</dbReference>
<keyword evidence="3 8" id="KW-0479">Metal-binding</keyword>
<dbReference type="NCBIfam" id="TIGR00347">
    <property type="entry name" value="bioD"/>
    <property type="match status" value="1"/>
</dbReference>
<dbReference type="GO" id="GO:0000287">
    <property type="term" value="F:magnesium ion binding"/>
    <property type="evidence" value="ECO:0007669"/>
    <property type="project" value="UniProtKB-UniRule"/>
</dbReference>
<sequence length="236" mass="24310">MSAGQAHGADPAGVFITGTDTGVGKTVYAGGLIRLLQRHQIPVAAMKPVAAGCRRTAEGLRNDDAEQLKALIDPALPYETVNPCALEAAAAPHLVADEQGLSIDGAGLVAAARALAQTRFTVVEGAGGWRVPLGPTQDMAALARGIGLPVVLVVGVRLGCLNHALLSAEAIRADGLVLAGWVACELDADDPRRDAQIASLDARLPAPRLGRIPVLQEPTPEQVADYLEPPPGVLEA</sequence>
<evidence type="ECO:0000256" key="3">
    <source>
        <dbReference type="ARBA" id="ARBA00022723"/>
    </source>
</evidence>
<evidence type="ECO:0000256" key="6">
    <source>
        <dbReference type="ARBA" id="ARBA00022840"/>
    </source>
</evidence>
<keyword evidence="10" id="KW-1185">Reference proteome</keyword>
<dbReference type="KEGG" id="hha:Hhal_0959"/>
<dbReference type="GO" id="GO:0004141">
    <property type="term" value="F:dethiobiotin synthase activity"/>
    <property type="evidence" value="ECO:0007669"/>
    <property type="project" value="UniProtKB-UniRule"/>
</dbReference>
<protein>
    <recommendedName>
        <fullName evidence="8">ATP-dependent dethiobiotin synthetase BioD</fullName>
        <ecNumber evidence="8">6.3.3.3</ecNumber>
    </recommendedName>
    <alternativeName>
        <fullName evidence="8">DTB synthetase</fullName>
        <shortName evidence="8">DTBS</shortName>
    </alternativeName>
    <alternativeName>
        <fullName evidence="8">Dethiobiotin synthase</fullName>
    </alternativeName>
</protein>
<dbReference type="InterPro" id="IPR027417">
    <property type="entry name" value="P-loop_NTPase"/>
</dbReference>
<dbReference type="PIRSF" id="PIRSF006755">
    <property type="entry name" value="DTB_synth"/>
    <property type="match status" value="1"/>
</dbReference>
<dbReference type="STRING" id="349124.Hhal_0959"/>
<keyword evidence="2 8" id="KW-0436">Ligase</keyword>
<comment type="function">
    <text evidence="8">Catalyzes a mechanistically unusual reaction, the ATP-dependent insertion of CO2 between the N7 and N8 nitrogen atoms of 7,8-diaminopelargonic acid (DAPA, also called 7,8-diammoniononanoate) to form a ureido ring.</text>
</comment>
<dbReference type="InterPro" id="IPR004472">
    <property type="entry name" value="DTB_synth_BioD"/>
</dbReference>
<dbReference type="EMBL" id="CP000544">
    <property type="protein sequence ID" value="ABM61735.1"/>
    <property type="molecule type" value="Genomic_DNA"/>
</dbReference>
<feature type="binding site" evidence="8">
    <location>
        <position position="26"/>
    </location>
    <ligand>
        <name>Mg(2+)</name>
        <dbReference type="ChEBI" id="CHEBI:18420"/>
    </ligand>
</feature>
<feature type="binding site" evidence="8">
    <location>
        <begin position="22"/>
        <end position="27"/>
    </location>
    <ligand>
        <name>ATP</name>
        <dbReference type="ChEBI" id="CHEBI:30616"/>
    </ligand>
</feature>
<keyword evidence="6 8" id="KW-0067">ATP-binding</keyword>
<dbReference type="GO" id="GO:0005829">
    <property type="term" value="C:cytosol"/>
    <property type="evidence" value="ECO:0007669"/>
    <property type="project" value="TreeGrafter"/>
</dbReference>
<gene>
    <name evidence="8" type="primary">bioD</name>
    <name evidence="9" type="ordered locus">Hhal_0959</name>
</gene>
<dbReference type="OrthoDB" id="9802097at2"/>
<comment type="cofactor">
    <cofactor evidence="8">
        <name>Mg(2+)</name>
        <dbReference type="ChEBI" id="CHEBI:18420"/>
    </cofactor>
</comment>
<comment type="caution">
    <text evidence="8">Lacks conserved residue(s) required for the propagation of feature annotation.</text>
</comment>
<comment type="subunit">
    <text evidence="8">Homodimer.</text>
</comment>
<dbReference type="GO" id="GO:0005524">
    <property type="term" value="F:ATP binding"/>
    <property type="evidence" value="ECO:0007669"/>
    <property type="project" value="UniProtKB-UniRule"/>
</dbReference>
<dbReference type="PANTHER" id="PTHR43210">
    <property type="entry name" value="DETHIOBIOTIN SYNTHETASE"/>
    <property type="match status" value="1"/>
</dbReference>
<comment type="subcellular location">
    <subcellularLocation>
        <location evidence="8">Cytoplasm</location>
    </subcellularLocation>
</comment>
<evidence type="ECO:0000313" key="10">
    <source>
        <dbReference type="Proteomes" id="UP000000647"/>
    </source>
</evidence>
<evidence type="ECO:0000256" key="4">
    <source>
        <dbReference type="ARBA" id="ARBA00022741"/>
    </source>
</evidence>
<dbReference type="GO" id="GO:0042803">
    <property type="term" value="F:protein homodimerization activity"/>
    <property type="evidence" value="ECO:0007669"/>
    <property type="project" value="UniProtKB-ARBA"/>
</dbReference>
<dbReference type="Gene3D" id="3.40.50.300">
    <property type="entry name" value="P-loop containing nucleotide triphosphate hydrolases"/>
    <property type="match status" value="1"/>
</dbReference>